<dbReference type="Pfam" id="PF11951">
    <property type="entry name" value="Fungal_trans_2"/>
    <property type="match status" value="1"/>
</dbReference>
<dbReference type="GO" id="GO:0045944">
    <property type="term" value="P:positive regulation of transcription by RNA polymerase II"/>
    <property type="evidence" value="ECO:0007669"/>
    <property type="project" value="TreeGrafter"/>
</dbReference>
<organism evidence="5 6">
    <name type="scientific">Wickerhamomyces anomalus (strain ATCC 58044 / CBS 1984 / NCYC 433 / NRRL Y-366-8)</name>
    <name type="common">Yeast</name>
    <name type="synonym">Hansenula anomala</name>
    <dbReference type="NCBI Taxonomy" id="683960"/>
    <lineage>
        <taxon>Eukaryota</taxon>
        <taxon>Fungi</taxon>
        <taxon>Dikarya</taxon>
        <taxon>Ascomycota</taxon>
        <taxon>Saccharomycotina</taxon>
        <taxon>Saccharomycetes</taxon>
        <taxon>Phaffomycetales</taxon>
        <taxon>Wickerhamomycetaceae</taxon>
        <taxon>Wickerhamomyces</taxon>
    </lineage>
</organism>
<dbReference type="Proteomes" id="UP000094112">
    <property type="component" value="Unassembled WGS sequence"/>
</dbReference>
<proteinExistence type="predicted"/>
<feature type="domain" description="Zn(2)-C6 fungal-type" evidence="4">
    <location>
        <begin position="19"/>
        <end position="49"/>
    </location>
</feature>
<dbReference type="PANTHER" id="PTHR37534">
    <property type="entry name" value="TRANSCRIPTIONAL ACTIVATOR PROTEIN UGA3"/>
    <property type="match status" value="1"/>
</dbReference>
<dbReference type="PANTHER" id="PTHR37534:SF49">
    <property type="entry name" value="LYSINE BIOSYNTHESIS REGULATORY PROTEIN LYS14"/>
    <property type="match status" value="1"/>
</dbReference>
<dbReference type="CDD" id="cd00067">
    <property type="entry name" value="GAL4"/>
    <property type="match status" value="1"/>
</dbReference>
<dbReference type="RefSeq" id="XP_019039710.1">
    <property type="nucleotide sequence ID" value="XM_019184148.1"/>
</dbReference>
<dbReference type="GO" id="GO:0008270">
    <property type="term" value="F:zinc ion binding"/>
    <property type="evidence" value="ECO:0007669"/>
    <property type="project" value="InterPro"/>
</dbReference>
<keyword evidence="2" id="KW-0539">Nucleus</keyword>
<dbReference type="Gene3D" id="4.10.240.10">
    <property type="entry name" value="Zn(2)-C6 fungal-type DNA-binding domain"/>
    <property type="match status" value="1"/>
</dbReference>
<dbReference type="AlphaFoldDB" id="A0A1E3P562"/>
<dbReference type="InterPro" id="IPR001138">
    <property type="entry name" value="Zn2Cys6_DnaBD"/>
</dbReference>
<evidence type="ECO:0000259" key="4">
    <source>
        <dbReference type="PROSITE" id="PS50048"/>
    </source>
</evidence>
<evidence type="ECO:0000256" key="1">
    <source>
        <dbReference type="ARBA" id="ARBA00004123"/>
    </source>
</evidence>
<protein>
    <recommendedName>
        <fullName evidence="4">Zn(2)-C6 fungal-type domain-containing protein</fullName>
    </recommendedName>
</protein>
<evidence type="ECO:0000256" key="2">
    <source>
        <dbReference type="ARBA" id="ARBA00023242"/>
    </source>
</evidence>
<dbReference type="SUPFAM" id="SSF57701">
    <property type="entry name" value="Zn2/Cys6 DNA-binding domain"/>
    <property type="match status" value="1"/>
</dbReference>
<evidence type="ECO:0000313" key="5">
    <source>
        <dbReference type="EMBL" id="ODQ60503.1"/>
    </source>
</evidence>
<comment type="subcellular location">
    <subcellularLocation>
        <location evidence="1">Nucleus</location>
    </subcellularLocation>
</comment>
<dbReference type="SMART" id="SM00066">
    <property type="entry name" value="GAL4"/>
    <property type="match status" value="1"/>
</dbReference>
<dbReference type="PROSITE" id="PS00463">
    <property type="entry name" value="ZN2_CY6_FUNGAL_1"/>
    <property type="match status" value="1"/>
</dbReference>
<reference evidence="5 6" key="1">
    <citation type="journal article" date="2016" name="Proc. Natl. Acad. Sci. U.S.A.">
        <title>Comparative genomics of biotechnologically important yeasts.</title>
        <authorList>
            <person name="Riley R."/>
            <person name="Haridas S."/>
            <person name="Wolfe K.H."/>
            <person name="Lopes M.R."/>
            <person name="Hittinger C.T."/>
            <person name="Goeker M."/>
            <person name="Salamov A.A."/>
            <person name="Wisecaver J.H."/>
            <person name="Long T.M."/>
            <person name="Calvey C.H."/>
            <person name="Aerts A.L."/>
            <person name="Barry K.W."/>
            <person name="Choi C."/>
            <person name="Clum A."/>
            <person name="Coughlan A.Y."/>
            <person name="Deshpande S."/>
            <person name="Douglass A.P."/>
            <person name="Hanson S.J."/>
            <person name="Klenk H.-P."/>
            <person name="LaButti K.M."/>
            <person name="Lapidus A."/>
            <person name="Lindquist E.A."/>
            <person name="Lipzen A.M."/>
            <person name="Meier-Kolthoff J.P."/>
            <person name="Ohm R.A."/>
            <person name="Otillar R.P."/>
            <person name="Pangilinan J.L."/>
            <person name="Peng Y."/>
            <person name="Rokas A."/>
            <person name="Rosa C.A."/>
            <person name="Scheuner C."/>
            <person name="Sibirny A.A."/>
            <person name="Slot J.C."/>
            <person name="Stielow J.B."/>
            <person name="Sun H."/>
            <person name="Kurtzman C.P."/>
            <person name="Blackwell M."/>
            <person name="Grigoriev I.V."/>
            <person name="Jeffries T.W."/>
        </authorList>
    </citation>
    <scope>NUCLEOTIDE SEQUENCE [LARGE SCALE GENOMIC DNA]</scope>
    <source>
        <strain evidence="6">ATCC 58044 / CBS 1984 / NCYC 433 / NRRL Y-366-8</strain>
    </source>
</reference>
<dbReference type="OrthoDB" id="424974at2759"/>
<dbReference type="GO" id="GO:0005634">
    <property type="term" value="C:nucleus"/>
    <property type="evidence" value="ECO:0007669"/>
    <property type="project" value="UniProtKB-SubCell"/>
</dbReference>
<dbReference type="Pfam" id="PF00172">
    <property type="entry name" value="Zn_clus"/>
    <property type="match status" value="1"/>
</dbReference>
<dbReference type="GeneID" id="30201394"/>
<dbReference type="InterPro" id="IPR036864">
    <property type="entry name" value="Zn2-C6_fun-type_DNA-bd_sf"/>
</dbReference>
<feature type="region of interest" description="Disordered" evidence="3">
    <location>
        <begin position="53"/>
        <end position="84"/>
    </location>
</feature>
<keyword evidence="6" id="KW-1185">Reference proteome</keyword>
<dbReference type="InterPro" id="IPR021858">
    <property type="entry name" value="Fun_TF"/>
</dbReference>
<dbReference type="GO" id="GO:0000976">
    <property type="term" value="F:transcription cis-regulatory region binding"/>
    <property type="evidence" value="ECO:0007669"/>
    <property type="project" value="TreeGrafter"/>
</dbReference>
<evidence type="ECO:0000313" key="6">
    <source>
        <dbReference type="Proteomes" id="UP000094112"/>
    </source>
</evidence>
<evidence type="ECO:0000256" key="3">
    <source>
        <dbReference type="SAM" id="MobiDB-lite"/>
    </source>
</evidence>
<accession>A0A1E3P562</accession>
<dbReference type="STRING" id="683960.A0A1E3P562"/>
<dbReference type="GO" id="GO:0000981">
    <property type="term" value="F:DNA-binding transcription factor activity, RNA polymerase II-specific"/>
    <property type="evidence" value="ECO:0007669"/>
    <property type="project" value="InterPro"/>
</dbReference>
<dbReference type="PROSITE" id="PS50048">
    <property type="entry name" value="ZN2_CY6_FUNGAL_2"/>
    <property type="match status" value="1"/>
</dbReference>
<gene>
    <name evidence="5" type="ORF">WICANDRAFT_68980</name>
</gene>
<sequence length="608" mass="69437">MTSSGVGVIKKRTKYSKNGCQECKRMKVKCDEMKPICTRCSKTSKQCLYIPSNPKKSAANSKERTPMENLPVDPAIPDSVSSKSSYNSSPLSLDSFNKLQNNFTKYDFIEMINEDITSKFDKAIDSSLKNIRFDENNSSSNLINQLDENILNNLEVLDGENSSSQDFVTTDTIYQIPLNLFNPLQDLQHKFYLEVFYKEFSQVILPMEPKPNLNPIRDILLQHCFRKNYLFYAILATGARFSFNKRLLEDDQKNYSIFMKKTLQMLDDLVYVKDFIPSDESSKAEMTKTVENLLLTILILTSDNASSMKQSWRGHLKGAKDLLHKIFILKRFNHNSKILIFCKLWFTSFEVLACLTAPRGGTISSELERKHLIFDGSNMDELKVLQNLKLITREGFNLVLGYHDSILSPVVGLIDIMKLSNESSDIQDIEHITNTTLHLISEFKTNQHLSMLNHIPPSAISTYRNSSTGDVRTISWYDICHESHVDASLITIIIRLFSAPKTNHIIQGLVKKILSRLQVLGGDYQCLHTGDDGLLTHDNRKLFNLMLLQWPLLVAGLNSTDPQDKVDVENLFRLLQELGSGSSIFVLDKIKRCWNNEMNHNEVDIVTY</sequence>
<name>A0A1E3P562_WICAA</name>
<dbReference type="EMBL" id="KV454210">
    <property type="protein sequence ID" value="ODQ60503.1"/>
    <property type="molecule type" value="Genomic_DNA"/>
</dbReference>